<reference evidence="10 11" key="1">
    <citation type="journal article" date="2012" name="Eukaryot. Cell">
        <title>Draft genome sequence of Wickerhamomyces ciferrii NRRL Y-1031 F-60-10.</title>
        <authorList>
            <person name="Schneider J."/>
            <person name="Andrea H."/>
            <person name="Blom J."/>
            <person name="Jaenicke S."/>
            <person name="Ruckert C."/>
            <person name="Schorsch C."/>
            <person name="Szczepanowski R."/>
            <person name="Farwick M."/>
            <person name="Goesmann A."/>
            <person name="Puhler A."/>
            <person name="Schaffer S."/>
            <person name="Tauch A."/>
            <person name="Kohler T."/>
            <person name="Brinkrolf K."/>
        </authorList>
    </citation>
    <scope>NUCLEOTIDE SEQUENCE [LARGE SCALE GENOMIC DNA]</scope>
    <source>
        <strain evidence="11">ATCC 14091 / BCRC 22168 / CBS 111 / JCM 3599 / NBRC 0793 / NRRL Y-1031 F-60-10</strain>
    </source>
</reference>
<dbReference type="PROSITE" id="PS00136">
    <property type="entry name" value="SUBTILASE_ASP"/>
    <property type="match status" value="1"/>
</dbReference>
<organism evidence="10 11">
    <name type="scientific">Wickerhamomyces ciferrii (strain ATCC 14091 / BCRC 22168 / CBS 111 / JCM 3599 / NBRC 0793 / NRRL Y-1031 F-60-10)</name>
    <name type="common">Yeast</name>
    <name type="synonym">Pichia ciferrii</name>
    <dbReference type="NCBI Taxonomy" id="1206466"/>
    <lineage>
        <taxon>Eukaryota</taxon>
        <taxon>Fungi</taxon>
        <taxon>Dikarya</taxon>
        <taxon>Ascomycota</taxon>
        <taxon>Saccharomycotina</taxon>
        <taxon>Saccharomycetes</taxon>
        <taxon>Phaffomycetales</taxon>
        <taxon>Wickerhamomycetaceae</taxon>
        <taxon>Wickerhamomyces</taxon>
    </lineage>
</organism>
<keyword evidence="11" id="KW-1185">Reference proteome</keyword>
<dbReference type="FunCoup" id="K0KKS7">
    <property type="interactions" value="23"/>
</dbReference>
<evidence type="ECO:0000256" key="5">
    <source>
        <dbReference type="PROSITE-ProRule" id="PRU01240"/>
    </source>
</evidence>
<feature type="active site" description="Charge relay system" evidence="5">
    <location>
        <position position="203"/>
    </location>
</feature>
<evidence type="ECO:0000256" key="8">
    <source>
        <dbReference type="SAM" id="SignalP"/>
    </source>
</evidence>
<gene>
    <name evidence="10" type="ORF">BN7_2296</name>
</gene>
<feature type="domain" description="Peptidase S8/S53" evidence="9">
    <location>
        <begin position="159"/>
        <end position="393"/>
    </location>
</feature>
<comment type="caution">
    <text evidence="10">The sequence shown here is derived from an EMBL/GenBank/DDBJ whole genome shotgun (WGS) entry which is preliminary data.</text>
</comment>
<evidence type="ECO:0000256" key="7">
    <source>
        <dbReference type="SAM" id="MobiDB-lite"/>
    </source>
</evidence>
<keyword evidence="4 5" id="KW-0720">Serine protease</keyword>
<dbReference type="InterPro" id="IPR036852">
    <property type="entry name" value="Peptidase_S8/S53_dom_sf"/>
</dbReference>
<feature type="compositionally biased region" description="Polar residues" evidence="7">
    <location>
        <begin position="403"/>
        <end position="419"/>
    </location>
</feature>
<dbReference type="InterPro" id="IPR023828">
    <property type="entry name" value="Peptidase_S8_Ser-AS"/>
</dbReference>
<keyword evidence="8" id="KW-0732">Signal</keyword>
<feature type="active site" description="Charge relay system" evidence="5">
    <location>
        <position position="168"/>
    </location>
</feature>
<dbReference type="EMBL" id="CAIF01000051">
    <property type="protein sequence ID" value="CCH42752.1"/>
    <property type="molecule type" value="Genomic_DNA"/>
</dbReference>
<evidence type="ECO:0000313" key="10">
    <source>
        <dbReference type="EMBL" id="CCH42752.1"/>
    </source>
</evidence>
<feature type="active site" description="Charge relay system" evidence="5">
    <location>
        <position position="359"/>
    </location>
</feature>
<dbReference type="Proteomes" id="UP000009328">
    <property type="component" value="Unassembled WGS sequence"/>
</dbReference>
<evidence type="ECO:0000256" key="3">
    <source>
        <dbReference type="ARBA" id="ARBA00022801"/>
    </source>
</evidence>
<dbReference type="PANTHER" id="PTHR43806">
    <property type="entry name" value="PEPTIDASE S8"/>
    <property type="match status" value="1"/>
</dbReference>
<dbReference type="InterPro" id="IPR050131">
    <property type="entry name" value="Peptidase_S8_subtilisin-like"/>
</dbReference>
<protein>
    <submittedName>
        <fullName evidence="10">Secreted protein</fullName>
    </submittedName>
</protein>
<evidence type="ECO:0000256" key="1">
    <source>
        <dbReference type="ARBA" id="ARBA00011073"/>
    </source>
</evidence>
<dbReference type="InParanoid" id="K0KKS7"/>
<dbReference type="PRINTS" id="PR00723">
    <property type="entry name" value="SUBTILISIN"/>
</dbReference>
<dbReference type="PANTHER" id="PTHR43806:SF13">
    <property type="entry name" value="SUBTILASE-TYPE PROTEINASE RRT12"/>
    <property type="match status" value="1"/>
</dbReference>
<dbReference type="Gene3D" id="3.40.50.200">
    <property type="entry name" value="Peptidase S8/S53 domain"/>
    <property type="match status" value="1"/>
</dbReference>
<proteinExistence type="inferred from homology"/>
<dbReference type="CDD" id="cd04077">
    <property type="entry name" value="Peptidases_S8_PCSK9_ProteinaseK_like"/>
    <property type="match status" value="1"/>
</dbReference>
<keyword evidence="3 5" id="KW-0378">Hydrolase</keyword>
<dbReference type="eggNOG" id="KOG1153">
    <property type="taxonomic scope" value="Eukaryota"/>
</dbReference>
<dbReference type="SUPFAM" id="SSF52743">
    <property type="entry name" value="Subtilisin-like"/>
    <property type="match status" value="1"/>
</dbReference>
<sequence>MWLPLSTLALIAQTALAASSHIIQLNTQSTFGEFSAQGSSINGLNLNTSEDDTIEIGNFKAVVAEIEDNILDHLLSLPIVNTIFPNAEISLFDTPTNALTHKTPKRSRQVLQKRSESVFDKRDDGVTTQSNAPRHLARLSSRSGIFNESSLEYNYKETGKGITAYVIDSGISVTHPDFEGRAKYGVNLAGGSNEPVSKDETGHGTNVAGILGSKTYGVAKDVEIIDVKVFGYGGTTYTKTILKGIEWANNDRKNKSSSAVANLSLGGQKSQALDQAVEAAFDDGLAVIVAAGNANKDASTYSPASAKNVITVGALDDRSDTIAIYSNYGPDVDVFASGVAVESLNSQITGPPTEYYGTSQATPVVAGLAATLLEKGISKDQLKDEIIKLSTKNAISEETFENNSDYDNTVNRVANNGVESTDDEIDDPSTQEQDEDLREFIGN</sequence>
<evidence type="ECO:0000256" key="2">
    <source>
        <dbReference type="ARBA" id="ARBA00022670"/>
    </source>
</evidence>
<evidence type="ECO:0000313" key="11">
    <source>
        <dbReference type="Proteomes" id="UP000009328"/>
    </source>
</evidence>
<dbReference type="PROSITE" id="PS00137">
    <property type="entry name" value="SUBTILASE_HIS"/>
    <property type="match status" value="1"/>
</dbReference>
<dbReference type="PROSITE" id="PS00138">
    <property type="entry name" value="SUBTILASE_SER"/>
    <property type="match status" value="1"/>
</dbReference>
<feature type="signal peptide" evidence="8">
    <location>
        <begin position="1"/>
        <end position="17"/>
    </location>
</feature>
<dbReference type="InterPro" id="IPR034193">
    <property type="entry name" value="PCSK9_ProteinaseK-like"/>
</dbReference>
<accession>K0KKS7</accession>
<dbReference type="GO" id="GO:0004252">
    <property type="term" value="F:serine-type endopeptidase activity"/>
    <property type="evidence" value="ECO:0007669"/>
    <property type="project" value="UniProtKB-UniRule"/>
</dbReference>
<dbReference type="InterPro" id="IPR023827">
    <property type="entry name" value="Peptidase_S8_Asp-AS"/>
</dbReference>
<dbReference type="InterPro" id="IPR000209">
    <property type="entry name" value="Peptidase_S8/S53_dom"/>
</dbReference>
<feature type="chain" id="PRO_5003837710" evidence="8">
    <location>
        <begin position="18"/>
        <end position="443"/>
    </location>
</feature>
<keyword evidence="2 5" id="KW-0645">Protease</keyword>
<dbReference type="AlphaFoldDB" id="K0KKS7"/>
<comment type="similarity">
    <text evidence="1 5 6">Belongs to the peptidase S8 family.</text>
</comment>
<dbReference type="InterPro" id="IPR015500">
    <property type="entry name" value="Peptidase_S8_subtilisin-rel"/>
</dbReference>
<dbReference type="PROSITE" id="PS51892">
    <property type="entry name" value="SUBTILASE"/>
    <property type="match status" value="1"/>
</dbReference>
<dbReference type="GO" id="GO:0006508">
    <property type="term" value="P:proteolysis"/>
    <property type="evidence" value="ECO:0007669"/>
    <property type="project" value="UniProtKB-KW"/>
</dbReference>
<dbReference type="STRING" id="1206466.K0KKS7"/>
<name>K0KKS7_WICCF</name>
<dbReference type="InterPro" id="IPR022398">
    <property type="entry name" value="Peptidase_S8_His-AS"/>
</dbReference>
<dbReference type="HOGENOM" id="CLU_011263_1_0_1"/>
<feature type="region of interest" description="Disordered" evidence="7">
    <location>
        <begin position="403"/>
        <end position="443"/>
    </location>
</feature>
<evidence type="ECO:0000256" key="6">
    <source>
        <dbReference type="RuleBase" id="RU003355"/>
    </source>
</evidence>
<feature type="compositionally biased region" description="Acidic residues" evidence="7">
    <location>
        <begin position="420"/>
        <end position="437"/>
    </location>
</feature>
<dbReference type="FunFam" id="3.40.50.200:FF:000007">
    <property type="entry name" value="Subtilisin-like serine protease"/>
    <property type="match status" value="1"/>
</dbReference>
<evidence type="ECO:0000256" key="4">
    <source>
        <dbReference type="ARBA" id="ARBA00022825"/>
    </source>
</evidence>
<evidence type="ECO:0000259" key="9">
    <source>
        <dbReference type="Pfam" id="PF00082"/>
    </source>
</evidence>
<dbReference type="Pfam" id="PF00082">
    <property type="entry name" value="Peptidase_S8"/>
    <property type="match status" value="1"/>
</dbReference>